<gene>
    <name evidence="1" type="ORF">KYI10_11740</name>
</gene>
<dbReference type="AlphaFoldDB" id="A0AAT9P6T9"/>
<sequence>MCDYEEDLDVMQRNAEIVLNSPIFGNRISYETGISKSKIYKYRCNIKKSWKKEDLIKLNKMYHTHAFFENKRKG</sequence>
<accession>A0AAT9P6T9</accession>
<evidence type="ECO:0008006" key="2">
    <source>
        <dbReference type="Google" id="ProtNLM"/>
    </source>
</evidence>
<keyword evidence="1" id="KW-0614">Plasmid</keyword>
<dbReference type="EMBL" id="CP079956">
    <property type="protein sequence ID" value="QYA34064.1"/>
    <property type="molecule type" value="Genomic_DNA"/>
</dbReference>
<evidence type="ECO:0000313" key="1">
    <source>
        <dbReference type="EMBL" id="QYA34064.1"/>
    </source>
</evidence>
<organism evidence="1">
    <name type="scientific">Macrococcus psychrotolerans</name>
    <dbReference type="NCBI Taxonomy" id="3039389"/>
    <lineage>
        <taxon>Bacteria</taxon>
        <taxon>Bacillati</taxon>
        <taxon>Bacillota</taxon>
        <taxon>Bacilli</taxon>
        <taxon>Bacillales</taxon>
        <taxon>Staphylococcaceae</taxon>
        <taxon>Macrococcus</taxon>
    </lineage>
</organism>
<name>A0AAT9P6T9_9STAP</name>
<protein>
    <recommendedName>
        <fullName evidence="2">XRE family transcriptional regulator</fullName>
    </recommendedName>
</protein>
<geneLocation type="plasmid" evidence="1">
    <name>p19Msa1047_11</name>
</geneLocation>
<reference evidence="1" key="1">
    <citation type="submission" date="2024-06" db="EMBL/GenBank/DDBJ databases">
        <title>Prevalence and characterization of methicillin-resistant Macrococcus spp. in food producing animals and meat in Switzerland in 2019.</title>
        <authorList>
            <person name="Keller J.E."/>
            <person name="Schwendener S."/>
            <person name="Neuenschwander J."/>
            <person name="Overesch G."/>
            <person name="Perreten V."/>
        </authorList>
    </citation>
    <scope>NUCLEOTIDE SEQUENCE</scope>
    <source>
        <strain evidence="1">19Msa1099</strain>
        <plasmid evidence="1">p19Msa1047_11</plasmid>
    </source>
</reference>
<proteinExistence type="predicted"/>